<feature type="compositionally biased region" description="Acidic residues" evidence="1">
    <location>
        <begin position="308"/>
        <end position="332"/>
    </location>
</feature>
<dbReference type="AlphaFoldDB" id="A0AAD7AC09"/>
<dbReference type="InterPro" id="IPR019734">
    <property type="entry name" value="TPR_rpt"/>
</dbReference>
<evidence type="ECO:0000256" key="2">
    <source>
        <dbReference type="SAM" id="Phobius"/>
    </source>
</evidence>
<dbReference type="PANTHER" id="PTHR19959:SF119">
    <property type="entry name" value="FUNGAL LIPASE-LIKE DOMAIN-CONTAINING PROTEIN"/>
    <property type="match status" value="1"/>
</dbReference>
<dbReference type="Pfam" id="PF13181">
    <property type="entry name" value="TPR_8"/>
    <property type="match status" value="1"/>
</dbReference>
<reference evidence="4" key="1">
    <citation type="submission" date="2023-03" db="EMBL/GenBank/DDBJ databases">
        <title>Massive genome expansion in bonnet fungi (Mycena s.s.) driven by repeated elements and novel gene families across ecological guilds.</title>
        <authorList>
            <consortium name="Lawrence Berkeley National Laboratory"/>
            <person name="Harder C.B."/>
            <person name="Miyauchi S."/>
            <person name="Viragh M."/>
            <person name="Kuo A."/>
            <person name="Thoen E."/>
            <person name="Andreopoulos B."/>
            <person name="Lu D."/>
            <person name="Skrede I."/>
            <person name="Drula E."/>
            <person name="Henrissat B."/>
            <person name="Morin E."/>
            <person name="Kohler A."/>
            <person name="Barry K."/>
            <person name="LaButti K."/>
            <person name="Morin E."/>
            <person name="Salamov A."/>
            <person name="Lipzen A."/>
            <person name="Mereny Z."/>
            <person name="Hegedus B."/>
            <person name="Baldrian P."/>
            <person name="Stursova M."/>
            <person name="Weitz H."/>
            <person name="Taylor A."/>
            <person name="Grigoriev I.V."/>
            <person name="Nagy L.G."/>
            <person name="Martin F."/>
            <person name="Kauserud H."/>
        </authorList>
    </citation>
    <scope>NUCLEOTIDE SEQUENCE</scope>
    <source>
        <strain evidence="4">CBHHK002</strain>
    </source>
</reference>
<evidence type="ECO:0000259" key="3">
    <source>
        <dbReference type="Pfam" id="PF12862"/>
    </source>
</evidence>
<dbReference type="InterPro" id="IPR011990">
    <property type="entry name" value="TPR-like_helical_dom_sf"/>
</dbReference>
<keyword evidence="5" id="KW-1185">Reference proteome</keyword>
<keyword evidence="2" id="KW-1133">Transmembrane helix</keyword>
<dbReference type="Proteomes" id="UP001218218">
    <property type="component" value="Unassembled WGS sequence"/>
</dbReference>
<organism evidence="4 5">
    <name type="scientific">Mycena albidolilacea</name>
    <dbReference type="NCBI Taxonomy" id="1033008"/>
    <lineage>
        <taxon>Eukaryota</taxon>
        <taxon>Fungi</taxon>
        <taxon>Dikarya</taxon>
        <taxon>Basidiomycota</taxon>
        <taxon>Agaricomycotina</taxon>
        <taxon>Agaricomycetes</taxon>
        <taxon>Agaricomycetidae</taxon>
        <taxon>Agaricales</taxon>
        <taxon>Marasmiineae</taxon>
        <taxon>Mycenaceae</taxon>
        <taxon>Mycena</taxon>
    </lineage>
</organism>
<keyword evidence="2" id="KW-0812">Transmembrane</keyword>
<sequence>MTRFSDAIEIIQQTNWMDFEGMEGFSLSLYITQVSILRCTGRNQEALQLLKKGVATSCQTCRADNVEVFHLQLNVLFVEYAATWRHIGHHERALEFAERAVTACQRNEDNEQEDQKKCVLIHSLTTLSNCLAAVQRNDKALAVAKEAVLLYTENVESDTIRTQELGGNAFHALSLHFTTFGRAKEALLNAKKATRLYRELVGLAPRHFPTLAISLQNLASILWDIGHSDKAITACEEAVGIMRKVVNLEVYFLPSLAKALNQLARYFAENCNVDAAASTIAEYTDVQRKFTSLPLEPEFLFEEVEMEIESDNEDSMGSEDGWETASEAEDEYHDAPETPPSSEVVLAEAVCLTMSAVLLAPSAQTLDGGAQLNLCGIMGPETAILSAAVKPILQESGEIMMASIESTALTGSHNESNKSPFTNILAKPLEIKLSSTPMDILWWILLGILFIVWRQTT</sequence>
<accession>A0AAD7AC09</accession>
<keyword evidence="2" id="KW-0472">Membrane</keyword>
<feature type="region of interest" description="Disordered" evidence="1">
    <location>
        <begin position="308"/>
        <end position="339"/>
    </location>
</feature>
<comment type="caution">
    <text evidence="4">The sequence shown here is derived from an EMBL/GenBank/DDBJ whole genome shotgun (WGS) entry which is preliminary data.</text>
</comment>
<dbReference type="SUPFAM" id="SSF48452">
    <property type="entry name" value="TPR-like"/>
    <property type="match status" value="1"/>
</dbReference>
<gene>
    <name evidence="4" type="ORF">DFH08DRAFT_855153</name>
</gene>
<feature type="domain" description="Anaphase-promoting complex subunit 5" evidence="3">
    <location>
        <begin position="75"/>
        <end position="111"/>
    </location>
</feature>
<feature type="transmembrane region" description="Helical" evidence="2">
    <location>
        <begin position="440"/>
        <end position="456"/>
    </location>
</feature>
<dbReference type="Gene3D" id="1.25.40.10">
    <property type="entry name" value="Tetratricopeptide repeat domain"/>
    <property type="match status" value="2"/>
</dbReference>
<evidence type="ECO:0000313" key="5">
    <source>
        <dbReference type="Proteomes" id="UP001218218"/>
    </source>
</evidence>
<evidence type="ECO:0000256" key="1">
    <source>
        <dbReference type="SAM" id="MobiDB-lite"/>
    </source>
</evidence>
<proteinExistence type="predicted"/>
<protein>
    <recommendedName>
        <fullName evidence="3">Anaphase-promoting complex subunit 5 domain-containing protein</fullName>
    </recommendedName>
</protein>
<dbReference type="InterPro" id="IPR026000">
    <property type="entry name" value="Apc5_dom"/>
</dbReference>
<name>A0AAD7AC09_9AGAR</name>
<dbReference type="PANTHER" id="PTHR19959">
    <property type="entry name" value="KINESIN LIGHT CHAIN"/>
    <property type="match status" value="1"/>
</dbReference>
<dbReference type="EMBL" id="JARIHO010000010">
    <property type="protein sequence ID" value="KAJ7354528.1"/>
    <property type="molecule type" value="Genomic_DNA"/>
</dbReference>
<evidence type="ECO:0000313" key="4">
    <source>
        <dbReference type="EMBL" id="KAJ7354528.1"/>
    </source>
</evidence>
<dbReference type="Pfam" id="PF12862">
    <property type="entry name" value="ANAPC5"/>
    <property type="match status" value="1"/>
</dbReference>